<keyword evidence="3" id="KW-1185">Reference proteome</keyword>
<accession>A0AA38HWV7</accession>
<dbReference type="Proteomes" id="UP001168821">
    <property type="component" value="Unassembled WGS sequence"/>
</dbReference>
<evidence type="ECO:0000313" key="3">
    <source>
        <dbReference type="Proteomes" id="UP001168821"/>
    </source>
</evidence>
<dbReference type="Gene3D" id="2.40.70.10">
    <property type="entry name" value="Acid Proteases"/>
    <property type="match status" value="1"/>
</dbReference>
<dbReference type="AlphaFoldDB" id="A0AA38HWV7"/>
<gene>
    <name evidence="2" type="ORF">Zmor_023425</name>
</gene>
<protein>
    <submittedName>
        <fullName evidence="2">Uncharacterized protein</fullName>
    </submittedName>
</protein>
<reference evidence="2" key="1">
    <citation type="journal article" date="2023" name="G3 (Bethesda)">
        <title>Whole genome assemblies of Zophobas morio and Tenebrio molitor.</title>
        <authorList>
            <person name="Kaur S."/>
            <person name="Stinson S.A."/>
            <person name="diCenzo G.C."/>
        </authorList>
    </citation>
    <scope>NUCLEOTIDE SEQUENCE</scope>
    <source>
        <strain evidence="2">QUZm001</strain>
    </source>
</reference>
<dbReference type="InterPro" id="IPR021109">
    <property type="entry name" value="Peptidase_aspartic_dom_sf"/>
</dbReference>
<feature type="region of interest" description="Disordered" evidence="1">
    <location>
        <begin position="590"/>
        <end position="610"/>
    </location>
</feature>
<name>A0AA38HWV7_9CUCU</name>
<sequence length="634" mass="71279">MPSKLNIPASVTLSADQFKQLLSTTKEQAATTQQSEARRSVSPTSYTRSAGNESSCDAPILPLEVKGAKGIGLADSGSKWNIAGHTLYKVLQDKRVKFETMGAVVTLADGIPRDKKLLVTNVDIKIKDQITPTSFVIMPYLTQNHTLLEREFLKKANIDEEEKVQSYFVSVDLPSYDAKSMRQKQMEDDEIKIIILSLEGEDPLEMSRWSGRGYVMTNGVLFRFNPYVDSEDPHSRTFVASNKHNAPILAERERHRLPTIIVDIEPDRESVFAASFQQAPRASRRTSRRRRDAALLRKRRVYLKALIWTLLEIVQNTSAGKRIKNGILLQYFHFFIPVLFLNKDSSRSYGLADLSLCGDLHAAGRGAFGQKRRSLGRRGCPQAEDTDLRCCGAVVVHDACTTVSTCDDDHKENGDGGTVFRSGAAIQKPVHRQVENPRRYLRWSVQGFSNTQTQKLPKLCSPQHFCTLQGFRQESSSFAAAARRSRIYPRLSPVERHQQAISTVTLIRTGCILAPEQITQKKSFRRLSSHPNEIYAHDFGSLKCKHTIYVWRNGKAGGCLAALFSKYVYVCALGARVFYRVRRRHSRDGLLPTGRREGAVNTKEAGNPTSEMLNPITARLNLYKDDVYPFGGRH</sequence>
<dbReference type="EMBL" id="JALNTZ010000007">
    <property type="protein sequence ID" value="KAJ3645793.1"/>
    <property type="molecule type" value="Genomic_DNA"/>
</dbReference>
<feature type="region of interest" description="Disordered" evidence="1">
    <location>
        <begin position="24"/>
        <end position="54"/>
    </location>
</feature>
<evidence type="ECO:0000256" key="1">
    <source>
        <dbReference type="SAM" id="MobiDB-lite"/>
    </source>
</evidence>
<proteinExistence type="predicted"/>
<comment type="caution">
    <text evidence="2">The sequence shown here is derived from an EMBL/GenBank/DDBJ whole genome shotgun (WGS) entry which is preliminary data.</text>
</comment>
<organism evidence="2 3">
    <name type="scientific">Zophobas morio</name>
    <dbReference type="NCBI Taxonomy" id="2755281"/>
    <lineage>
        <taxon>Eukaryota</taxon>
        <taxon>Metazoa</taxon>
        <taxon>Ecdysozoa</taxon>
        <taxon>Arthropoda</taxon>
        <taxon>Hexapoda</taxon>
        <taxon>Insecta</taxon>
        <taxon>Pterygota</taxon>
        <taxon>Neoptera</taxon>
        <taxon>Endopterygota</taxon>
        <taxon>Coleoptera</taxon>
        <taxon>Polyphaga</taxon>
        <taxon>Cucujiformia</taxon>
        <taxon>Tenebrionidae</taxon>
        <taxon>Zophobas</taxon>
    </lineage>
</organism>
<evidence type="ECO:0000313" key="2">
    <source>
        <dbReference type="EMBL" id="KAJ3645793.1"/>
    </source>
</evidence>